<evidence type="ECO:0000313" key="5">
    <source>
        <dbReference type="Proteomes" id="UP000549394"/>
    </source>
</evidence>
<keyword evidence="1" id="KW-0808">Transferase</keyword>
<dbReference type="EMBL" id="CAJFCJ010000092">
    <property type="protein sequence ID" value="CAD5126837.1"/>
    <property type="molecule type" value="Genomic_DNA"/>
</dbReference>
<feature type="domain" description="N-acetyltransferase" evidence="3">
    <location>
        <begin position="33"/>
        <end position="220"/>
    </location>
</feature>
<dbReference type="InterPro" id="IPR000182">
    <property type="entry name" value="GNAT_dom"/>
</dbReference>
<evidence type="ECO:0000259" key="3">
    <source>
        <dbReference type="PROSITE" id="PS51186"/>
    </source>
</evidence>
<evidence type="ECO:0000256" key="1">
    <source>
        <dbReference type="ARBA" id="ARBA00022679"/>
    </source>
</evidence>
<comment type="caution">
    <text evidence="4">The sequence shown here is derived from an EMBL/GenBank/DDBJ whole genome shotgun (WGS) entry which is preliminary data.</text>
</comment>
<evidence type="ECO:0000256" key="2">
    <source>
        <dbReference type="ARBA" id="ARBA00023315"/>
    </source>
</evidence>
<dbReference type="Proteomes" id="UP000549394">
    <property type="component" value="Unassembled WGS sequence"/>
</dbReference>
<keyword evidence="2" id="KW-0012">Acyltransferase</keyword>
<proteinExistence type="predicted"/>
<dbReference type="InterPro" id="IPR050680">
    <property type="entry name" value="YpeA/RimI_acetyltransf"/>
</dbReference>
<dbReference type="CDD" id="cd04301">
    <property type="entry name" value="NAT_SF"/>
    <property type="match status" value="1"/>
</dbReference>
<evidence type="ECO:0000313" key="4">
    <source>
        <dbReference type="EMBL" id="CAD5126837.1"/>
    </source>
</evidence>
<keyword evidence="5" id="KW-1185">Reference proteome</keyword>
<dbReference type="OrthoDB" id="329272at2759"/>
<protein>
    <submittedName>
        <fullName evidence="4">DgyrCDS14868</fullName>
    </submittedName>
</protein>
<dbReference type="Pfam" id="PF00583">
    <property type="entry name" value="Acetyltransf_1"/>
    <property type="match status" value="1"/>
</dbReference>
<dbReference type="Gene3D" id="3.40.630.30">
    <property type="match status" value="1"/>
</dbReference>
<accession>A0A7I8WF82</accession>
<sequence>MWFFKLFFKTVQLDIDENCQIVKSNKIIDNPNITVRQANDDDIERIVDLFLQGFPFKWKYTFREEEMDEVRKLFIHDFRVAETVIPNTLVAEENGKIVGICQMKYPHVKPMKYGNYRADISFKSVFKVILSSGMLEYLYTMKDDECIIDHLVVDSQCRGKGIGKILLNAADEEAKGRGLKKVCLLVAHHNERAKKLYENWGYIAAKAYYGTKIFMFGDTEIDSGLGLVWVGLGWVGLDHTQNW</sequence>
<organism evidence="4 5">
    <name type="scientific">Dimorphilus gyrociliatus</name>
    <dbReference type="NCBI Taxonomy" id="2664684"/>
    <lineage>
        <taxon>Eukaryota</taxon>
        <taxon>Metazoa</taxon>
        <taxon>Spiralia</taxon>
        <taxon>Lophotrochozoa</taxon>
        <taxon>Annelida</taxon>
        <taxon>Polychaeta</taxon>
        <taxon>Polychaeta incertae sedis</taxon>
        <taxon>Dinophilidae</taxon>
        <taxon>Dimorphilus</taxon>
    </lineage>
</organism>
<reference evidence="4 5" key="1">
    <citation type="submission" date="2020-08" db="EMBL/GenBank/DDBJ databases">
        <authorList>
            <person name="Hejnol A."/>
        </authorList>
    </citation>
    <scope>NUCLEOTIDE SEQUENCE [LARGE SCALE GENOMIC DNA]</scope>
</reference>
<dbReference type="PANTHER" id="PTHR43420">
    <property type="entry name" value="ACETYLTRANSFERASE"/>
    <property type="match status" value="1"/>
</dbReference>
<dbReference type="GO" id="GO:0016747">
    <property type="term" value="F:acyltransferase activity, transferring groups other than amino-acyl groups"/>
    <property type="evidence" value="ECO:0007669"/>
    <property type="project" value="InterPro"/>
</dbReference>
<name>A0A7I8WF82_9ANNE</name>
<dbReference type="AlphaFoldDB" id="A0A7I8WF82"/>
<gene>
    <name evidence="4" type="ORF">DGYR_LOCUS14059</name>
</gene>
<dbReference type="PROSITE" id="PS51186">
    <property type="entry name" value="GNAT"/>
    <property type="match status" value="1"/>
</dbReference>
<dbReference type="SUPFAM" id="SSF55729">
    <property type="entry name" value="Acyl-CoA N-acyltransferases (Nat)"/>
    <property type="match status" value="1"/>
</dbReference>
<dbReference type="InterPro" id="IPR016181">
    <property type="entry name" value="Acyl_CoA_acyltransferase"/>
</dbReference>